<name>A0ABU7EFI0_9TELE</name>
<dbReference type="Proteomes" id="UP001352852">
    <property type="component" value="Unassembled WGS sequence"/>
</dbReference>
<keyword evidence="2" id="KW-1185">Reference proteome</keyword>
<organism evidence="1 2">
    <name type="scientific">Characodon lateralis</name>
    <dbReference type="NCBI Taxonomy" id="208331"/>
    <lineage>
        <taxon>Eukaryota</taxon>
        <taxon>Metazoa</taxon>
        <taxon>Chordata</taxon>
        <taxon>Craniata</taxon>
        <taxon>Vertebrata</taxon>
        <taxon>Euteleostomi</taxon>
        <taxon>Actinopterygii</taxon>
        <taxon>Neopterygii</taxon>
        <taxon>Teleostei</taxon>
        <taxon>Neoteleostei</taxon>
        <taxon>Acanthomorphata</taxon>
        <taxon>Ovalentaria</taxon>
        <taxon>Atherinomorphae</taxon>
        <taxon>Cyprinodontiformes</taxon>
        <taxon>Goodeidae</taxon>
        <taxon>Characodon</taxon>
    </lineage>
</organism>
<sequence>MCIMFFCQWSELRPVCCPSFLWCPFSWFLQWQKKKYCCQYKAQAYQSCPHVTESHFISGRRSSVFFTGVRRWVLWVLQPLCSQASSATPSIDLAPVTAKLAYSGFYGSRKASLLFSELWVLSGVLETALPTEECSNPSCGVS</sequence>
<proteinExistence type="predicted"/>
<comment type="caution">
    <text evidence="1">The sequence shown here is derived from an EMBL/GenBank/DDBJ whole genome shotgun (WGS) entry which is preliminary data.</text>
</comment>
<accession>A0ABU7EFI0</accession>
<dbReference type="EMBL" id="JAHUTJ010056244">
    <property type="protein sequence ID" value="MED6285847.1"/>
    <property type="molecule type" value="Genomic_DNA"/>
</dbReference>
<gene>
    <name evidence="1" type="ORF">CHARACLAT_033385</name>
</gene>
<evidence type="ECO:0000313" key="2">
    <source>
        <dbReference type="Proteomes" id="UP001352852"/>
    </source>
</evidence>
<evidence type="ECO:0008006" key="3">
    <source>
        <dbReference type="Google" id="ProtNLM"/>
    </source>
</evidence>
<reference evidence="1 2" key="1">
    <citation type="submission" date="2021-06" db="EMBL/GenBank/DDBJ databases">
        <authorList>
            <person name="Palmer J.M."/>
        </authorList>
    </citation>
    <scope>NUCLEOTIDE SEQUENCE [LARGE SCALE GENOMIC DNA]</scope>
    <source>
        <strain evidence="1 2">CL_MEX2019</strain>
        <tissue evidence="1">Muscle</tissue>
    </source>
</reference>
<protein>
    <recommendedName>
        <fullName evidence="3">Secreted protein</fullName>
    </recommendedName>
</protein>
<evidence type="ECO:0000313" key="1">
    <source>
        <dbReference type="EMBL" id="MED6285847.1"/>
    </source>
</evidence>